<feature type="compositionally biased region" description="Polar residues" evidence="1">
    <location>
        <begin position="36"/>
        <end position="61"/>
    </location>
</feature>
<dbReference type="AlphaFoldDB" id="A0A3S5FES2"/>
<evidence type="ECO:0000313" key="3">
    <source>
        <dbReference type="Proteomes" id="UP000784294"/>
    </source>
</evidence>
<protein>
    <submittedName>
        <fullName evidence="2">Uncharacterized protein</fullName>
    </submittedName>
</protein>
<evidence type="ECO:0000256" key="1">
    <source>
        <dbReference type="SAM" id="MobiDB-lite"/>
    </source>
</evidence>
<name>A0A3S5FES2_9PLAT</name>
<dbReference type="EMBL" id="CAAALY010085432">
    <property type="protein sequence ID" value="VEL27178.1"/>
    <property type="molecule type" value="Genomic_DNA"/>
</dbReference>
<feature type="region of interest" description="Disordered" evidence="1">
    <location>
        <begin position="36"/>
        <end position="63"/>
    </location>
</feature>
<gene>
    <name evidence="2" type="ORF">PXEA_LOCUS20618</name>
</gene>
<sequence>MRSHLNRHLREVHGQKAAIQRTGLFAALVAAVNPDSTIPSGDEQPLSSRVLSGKIDSSQPEPMSLVRPIAKSENMLM</sequence>
<accession>A0A3S5FES2</accession>
<proteinExistence type="predicted"/>
<dbReference type="Proteomes" id="UP000784294">
    <property type="component" value="Unassembled WGS sequence"/>
</dbReference>
<reference evidence="2" key="1">
    <citation type="submission" date="2018-11" db="EMBL/GenBank/DDBJ databases">
        <authorList>
            <consortium name="Pathogen Informatics"/>
        </authorList>
    </citation>
    <scope>NUCLEOTIDE SEQUENCE</scope>
</reference>
<evidence type="ECO:0000313" key="2">
    <source>
        <dbReference type="EMBL" id="VEL27178.1"/>
    </source>
</evidence>
<keyword evidence="3" id="KW-1185">Reference proteome</keyword>
<organism evidence="2 3">
    <name type="scientific">Protopolystoma xenopodis</name>
    <dbReference type="NCBI Taxonomy" id="117903"/>
    <lineage>
        <taxon>Eukaryota</taxon>
        <taxon>Metazoa</taxon>
        <taxon>Spiralia</taxon>
        <taxon>Lophotrochozoa</taxon>
        <taxon>Platyhelminthes</taxon>
        <taxon>Monogenea</taxon>
        <taxon>Polyopisthocotylea</taxon>
        <taxon>Polystomatidea</taxon>
        <taxon>Polystomatidae</taxon>
        <taxon>Protopolystoma</taxon>
    </lineage>
</organism>
<comment type="caution">
    <text evidence="2">The sequence shown here is derived from an EMBL/GenBank/DDBJ whole genome shotgun (WGS) entry which is preliminary data.</text>
</comment>